<feature type="region of interest" description="Disordered" evidence="1">
    <location>
        <begin position="307"/>
        <end position="339"/>
    </location>
</feature>
<evidence type="ECO:0000313" key="3">
    <source>
        <dbReference type="Proteomes" id="UP001215598"/>
    </source>
</evidence>
<proteinExistence type="predicted"/>
<dbReference type="EMBL" id="JARKIB010000011">
    <property type="protein sequence ID" value="KAJ7775049.1"/>
    <property type="molecule type" value="Genomic_DNA"/>
</dbReference>
<dbReference type="Proteomes" id="UP001215598">
    <property type="component" value="Unassembled WGS sequence"/>
</dbReference>
<keyword evidence="3" id="KW-1185">Reference proteome</keyword>
<sequence>MPTPSTSPRPRARPHCPPCPPREHGGKPLPIAHASPALSQATSPRPRARIHSHAAPPNPEPAVALARTHTVTAHVRRYCKQGWGGETKAHVPRSLPTTGTRGKERGEGRGHGPRAPRMPARSLRGDSNCCPPRGWSRTCRRAVGGRCLDTHAASAMCTQMKTSPPNSTFFPTPPRISPPGTKNAMPPLRRCARNYLSTCARTGYSRLPRTPSLPAPAPTTTTTTQPPPPSRNPSPRGCSPREHGGKRLPIAHPPRCPSCTPRCIALQQRSTPRPRRTRTIALALPQTDSRTHAHVAAHAACAHLAHTDTPLPDVASPPPTTPRPSRTSATPSSVRRMEP</sequence>
<comment type="caution">
    <text evidence="2">The sequence shown here is derived from an EMBL/GenBank/DDBJ whole genome shotgun (WGS) entry which is preliminary data.</text>
</comment>
<feature type="region of interest" description="Disordered" evidence="1">
    <location>
        <begin position="163"/>
        <end position="187"/>
    </location>
</feature>
<reference evidence="2" key="1">
    <citation type="submission" date="2023-03" db="EMBL/GenBank/DDBJ databases">
        <title>Massive genome expansion in bonnet fungi (Mycena s.s.) driven by repeated elements and novel gene families across ecological guilds.</title>
        <authorList>
            <consortium name="Lawrence Berkeley National Laboratory"/>
            <person name="Harder C.B."/>
            <person name="Miyauchi S."/>
            <person name="Viragh M."/>
            <person name="Kuo A."/>
            <person name="Thoen E."/>
            <person name="Andreopoulos B."/>
            <person name="Lu D."/>
            <person name="Skrede I."/>
            <person name="Drula E."/>
            <person name="Henrissat B."/>
            <person name="Morin E."/>
            <person name="Kohler A."/>
            <person name="Barry K."/>
            <person name="LaButti K."/>
            <person name="Morin E."/>
            <person name="Salamov A."/>
            <person name="Lipzen A."/>
            <person name="Mereny Z."/>
            <person name="Hegedus B."/>
            <person name="Baldrian P."/>
            <person name="Stursova M."/>
            <person name="Weitz H."/>
            <person name="Taylor A."/>
            <person name="Grigoriev I.V."/>
            <person name="Nagy L.G."/>
            <person name="Martin F."/>
            <person name="Kauserud H."/>
        </authorList>
    </citation>
    <scope>NUCLEOTIDE SEQUENCE</scope>
    <source>
        <strain evidence="2">CBHHK182m</strain>
    </source>
</reference>
<evidence type="ECO:0000313" key="2">
    <source>
        <dbReference type="EMBL" id="KAJ7775049.1"/>
    </source>
</evidence>
<protein>
    <submittedName>
        <fullName evidence="2">Uncharacterized protein</fullName>
    </submittedName>
</protein>
<feature type="region of interest" description="Disordered" evidence="1">
    <location>
        <begin position="84"/>
        <end position="125"/>
    </location>
</feature>
<dbReference type="AlphaFoldDB" id="A0AAD7NU35"/>
<evidence type="ECO:0000256" key="1">
    <source>
        <dbReference type="SAM" id="MobiDB-lite"/>
    </source>
</evidence>
<feature type="compositionally biased region" description="Low complexity" evidence="1">
    <location>
        <begin position="323"/>
        <end position="339"/>
    </location>
</feature>
<feature type="region of interest" description="Disordered" evidence="1">
    <location>
        <begin position="1"/>
        <end position="61"/>
    </location>
</feature>
<feature type="compositionally biased region" description="Basic and acidic residues" evidence="1">
    <location>
        <begin position="101"/>
        <end position="110"/>
    </location>
</feature>
<accession>A0AAD7NU35</accession>
<organism evidence="2 3">
    <name type="scientific">Mycena metata</name>
    <dbReference type="NCBI Taxonomy" id="1033252"/>
    <lineage>
        <taxon>Eukaryota</taxon>
        <taxon>Fungi</taxon>
        <taxon>Dikarya</taxon>
        <taxon>Basidiomycota</taxon>
        <taxon>Agaricomycotina</taxon>
        <taxon>Agaricomycetes</taxon>
        <taxon>Agaricomycetidae</taxon>
        <taxon>Agaricales</taxon>
        <taxon>Marasmiineae</taxon>
        <taxon>Mycenaceae</taxon>
        <taxon>Mycena</taxon>
    </lineage>
</organism>
<name>A0AAD7NU35_9AGAR</name>
<feature type="region of interest" description="Disordered" evidence="1">
    <location>
        <begin position="202"/>
        <end position="253"/>
    </location>
</feature>
<gene>
    <name evidence="2" type="ORF">B0H16DRAFT_84103</name>
</gene>